<dbReference type="Proteomes" id="UP000637002">
    <property type="component" value="Unassembled WGS sequence"/>
</dbReference>
<accession>A0A916XCU9</accession>
<protein>
    <submittedName>
        <fullName evidence="2">Uncharacterized protein</fullName>
    </submittedName>
</protein>
<reference evidence="2" key="1">
    <citation type="journal article" date="2014" name="Int. J. Syst. Evol. Microbiol.">
        <title>Complete genome sequence of Corynebacterium casei LMG S-19264T (=DSM 44701T), isolated from a smear-ripened cheese.</title>
        <authorList>
            <consortium name="US DOE Joint Genome Institute (JGI-PGF)"/>
            <person name="Walter F."/>
            <person name="Albersmeier A."/>
            <person name="Kalinowski J."/>
            <person name="Ruckert C."/>
        </authorList>
    </citation>
    <scope>NUCLEOTIDE SEQUENCE</scope>
    <source>
        <strain evidence="2">CGMCC 1.12919</strain>
    </source>
</reference>
<name>A0A916XCU9_9HYPH</name>
<dbReference type="EMBL" id="BMGG01000004">
    <property type="protein sequence ID" value="GGC64545.1"/>
    <property type="molecule type" value="Genomic_DNA"/>
</dbReference>
<keyword evidence="1" id="KW-0812">Transmembrane</keyword>
<keyword evidence="1" id="KW-1133">Transmembrane helix</keyword>
<evidence type="ECO:0000313" key="2">
    <source>
        <dbReference type="EMBL" id="GGC64545.1"/>
    </source>
</evidence>
<keyword evidence="1" id="KW-0472">Membrane</keyword>
<reference evidence="2" key="2">
    <citation type="submission" date="2020-09" db="EMBL/GenBank/DDBJ databases">
        <authorList>
            <person name="Sun Q."/>
            <person name="Zhou Y."/>
        </authorList>
    </citation>
    <scope>NUCLEOTIDE SEQUENCE</scope>
    <source>
        <strain evidence="2">CGMCC 1.12919</strain>
    </source>
</reference>
<organism evidence="2 3">
    <name type="scientific">Chelatococcus reniformis</name>
    <dbReference type="NCBI Taxonomy" id="1494448"/>
    <lineage>
        <taxon>Bacteria</taxon>
        <taxon>Pseudomonadati</taxon>
        <taxon>Pseudomonadota</taxon>
        <taxon>Alphaproteobacteria</taxon>
        <taxon>Hyphomicrobiales</taxon>
        <taxon>Chelatococcaceae</taxon>
        <taxon>Chelatococcus</taxon>
    </lineage>
</organism>
<proteinExistence type="predicted"/>
<dbReference type="AlphaFoldDB" id="A0A916XCU9"/>
<feature type="transmembrane region" description="Helical" evidence="1">
    <location>
        <begin position="6"/>
        <end position="28"/>
    </location>
</feature>
<evidence type="ECO:0000313" key="3">
    <source>
        <dbReference type="Proteomes" id="UP000637002"/>
    </source>
</evidence>
<sequence length="95" mass="10199">MSLTEIDPLIALGVILATAVTDMAYVFFNAAVVARHRMRAANWSAVWYLLSAFAVINYTGNAAYVLFAALGSWLGAYASVTWLVRGAAPTLPPHP</sequence>
<keyword evidence="3" id="KW-1185">Reference proteome</keyword>
<comment type="caution">
    <text evidence="2">The sequence shown here is derived from an EMBL/GenBank/DDBJ whole genome shotgun (WGS) entry which is preliminary data.</text>
</comment>
<gene>
    <name evidence="2" type="ORF">GCM10010994_23920</name>
</gene>
<evidence type="ECO:0000256" key="1">
    <source>
        <dbReference type="SAM" id="Phobius"/>
    </source>
</evidence>
<feature type="transmembrane region" description="Helical" evidence="1">
    <location>
        <begin position="40"/>
        <end position="58"/>
    </location>
</feature>